<comment type="function">
    <text evidence="7">Essential cell division protein. May link together the upstream cell division proteins, which are predominantly cytoplasmic, with the downstream cell division proteins, which are predominantly periplasmic.</text>
</comment>
<dbReference type="PANTHER" id="PTHR37485:SF1">
    <property type="entry name" value="CELL DIVISION PROTEIN FTSB"/>
    <property type="match status" value="1"/>
</dbReference>
<keyword evidence="10" id="KW-1185">Reference proteome</keyword>
<keyword evidence="5 7" id="KW-0472">Membrane</keyword>
<evidence type="ECO:0000256" key="5">
    <source>
        <dbReference type="ARBA" id="ARBA00023136"/>
    </source>
</evidence>
<name>A0A840GEZ4_RHOTE</name>
<dbReference type="OrthoDB" id="7061211at2"/>
<comment type="subunit">
    <text evidence="7">Part of a complex composed of FtsB, FtsL and FtsQ.</text>
</comment>
<comment type="similarity">
    <text evidence="7">Belongs to the FtsB family.</text>
</comment>
<dbReference type="EMBL" id="JACIGE010000004">
    <property type="protein sequence ID" value="MBB4247122.1"/>
    <property type="molecule type" value="Genomic_DNA"/>
</dbReference>
<dbReference type="Proteomes" id="UP000587070">
    <property type="component" value="Unassembled WGS sequence"/>
</dbReference>
<evidence type="ECO:0000256" key="4">
    <source>
        <dbReference type="ARBA" id="ARBA00022989"/>
    </source>
</evidence>
<evidence type="ECO:0000256" key="2">
    <source>
        <dbReference type="ARBA" id="ARBA00022618"/>
    </source>
</evidence>
<comment type="caution">
    <text evidence="9">The sequence shown here is derived from an EMBL/GenBank/DDBJ whole genome shotgun (WGS) entry which is preliminary data.</text>
</comment>
<dbReference type="GO" id="GO:0032153">
    <property type="term" value="C:cell division site"/>
    <property type="evidence" value="ECO:0007669"/>
    <property type="project" value="UniProtKB-UniRule"/>
</dbReference>
<protein>
    <recommendedName>
        <fullName evidence="7">Cell division protein FtsB</fullName>
    </recommendedName>
</protein>
<dbReference type="InterPro" id="IPR007060">
    <property type="entry name" value="FtsL/DivIC"/>
</dbReference>
<dbReference type="PANTHER" id="PTHR37485">
    <property type="entry name" value="CELL DIVISION PROTEIN FTSB"/>
    <property type="match status" value="1"/>
</dbReference>
<dbReference type="GO" id="GO:0005886">
    <property type="term" value="C:plasma membrane"/>
    <property type="evidence" value="ECO:0007669"/>
    <property type="project" value="UniProtKB-SubCell"/>
</dbReference>
<keyword evidence="6 7" id="KW-0131">Cell cycle</keyword>
<keyword evidence="4 7" id="KW-1133">Transmembrane helix</keyword>
<gene>
    <name evidence="7" type="primary">ftsB</name>
    <name evidence="9" type="ORF">GGD90_001488</name>
</gene>
<evidence type="ECO:0000256" key="7">
    <source>
        <dbReference type="HAMAP-Rule" id="MF_00599"/>
    </source>
</evidence>
<dbReference type="NCBIfam" id="NF002058">
    <property type="entry name" value="PRK00888.1"/>
    <property type="match status" value="1"/>
</dbReference>
<dbReference type="GO" id="GO:0030428">
    <property type="term" value="C:cell septum"/>
    <property type="evidence" value="ECO:0007669"/>
    <property type="project" value="TreeGrafter"/>
</dbReference>
<keyword evidence="3 7" id="KW-0812">Transmembrane</keyword>
<reference evidence="9 10" key="1">
    <citation type="submission" date="2020-08" db="EMBL/GenBank/DDBJ databases">
        <title>Genome sequencing of Purple Non-Sulfur Bacteria from various extreme environments.</title>
        <authorList>
            <person name="Mayer M."/>
        </authorList>
    </citation>
    <scope>NUCLEOTIDE SEQUENCE [LARGE SCALE GENOMIC DNA]</scope>
    <source>
        <strain evidence="9 10">2761</strain>
    </source>
</reference>
<keyword evidence="2 7" id="KW-0132">Cell division</keyword>
<keyword evidence="7" id="KW-0997">Cell inner membrane</keyword>
<feature type="topological domain" description="Periplasmic" evidence="7">
    <location>
        <begin position="22"/>
        <end position="129"/>
    </location>
</feature>
<organism evidence="9 10">
    <name type="scientific">Rhodocyclus tenuis</name>
    <name type="common">Rhodospirillum tenue</name>
    <dbReference type="NCBI Taxonomy" id="1066"/>
    <lineage>
        <taxon>Bacteria</taxon>
        <taxon>Pseudomonadati</taxon>
        <taxon>Pseudomonadota</taxon>
        <taxon>Betaproteobacteria</taxon>
        <taxon>Rhodocyclales</taxon>
        <taxon>Rhodocyclaceae</taxon>
        <taxon>Rhodocyclus</taxon>
    </lineage>
</organism>
<sequence>MRWLSLSLLALIALLQYPLWIGKGGWLRVWDVDNQLQMQKEANQKLEMRNNGLDAEVRDLKQGFDAIEERARFELGMIKQNEVFVQIPEKAAAGTPAASAENPSGSATGSNLLRDGSARAATLPAGKAR</sequence>
<dbReference type="HAMAP" id="MF_00599">
    <property type="entry name" value="FtsB"/>
    <property type="match status" value="1"/>
</dbReference>
<dbReference type="Pfam" id="PF04977">
    <property type="entry name" value="DivIC"/>
    <property type="match status" value="1"/>
</dbReference>
<keyword evidence="7" id="KW-0175">Coiled coil</keyword>
<proteinExistence type="inferred from homology"/>
<feature type="topological domain" description="Cytoplasmic" evidence="7">
    <location>
        <begin position="1"/>
        <end position="3"/>
    </location>
</feature>
<feature type="coiled-coil region" evidence="7">
    <location>
        <begin position="36"/>
        <end position="63"/>
    </location>
</feature>
<dbReference type="InterPro" id="IPR023081">
    <property type="entry name" value="Cell_div_FtsB"/>
</dbReference>
<evidence type="ECO:0000256" key="6">
    <source>
        <dbReference type="ARBA" id="ARBA00023306"/>
    </source>
</evidence>
<feature type="region of interest" description="Disordered" evidence="8">
    <location>
        <begin position="92"/>
        <end position="129"/>
    </location>
</feature>
<keyword evidence="1 7" id="KW-1003">Cell membrane</keyword>
<evidence type="ECO:0000256" key="8">
    <source>
        <dbReference type="SAM" id="MobiDB-lite"/>
    </source>
</evidence>
<evidence type="ECO:0000256" key="1">
    <source>
        <dbReference type="ARBA" id="ARBA00022475"/>
    </source>
</evidence>
<evidence type="ECO:0000256" key="3">
    <source>
        <dbReference type="ARBA" id="ARBA00022692"/>
    </source>
</evidence>
<dbReference type="AlphaFoldDB" id="A0A840GEZ4"/>
<accession>A0A840GEZ4</accession>
<comment type="subcellular location">
    <subcellularLocation>
        <location evidence="7">Cell inner membrane</location>
        <topology evidence="7">Single-pass type II membrane protein</topology>
    </subcellularLocation>
    <text evidence="7">Localizes to the division septum.</text>
</comment>
<evidence type="ECO:0000313" key="9">
    <source>
        <dbReference type="EMBL" id="MBB4247122.1"/>
    </source>
</evidence>
<dbReference type="GO" id="GO:0043093">
    <property type="term" value="P:FtsZ-dependent cytokinesis"/>
    <property type="evidence" value="ECO:0007669"/>
    <property type="project" value="UniProtKB-UniRule"/>
</dbReference>
<feature type="compositionally biased region" description="Polar residues" evidence="8">
    <location>
        <begin position="101"/>
        <end position="111"/>
    </location>
</feature>
<evidence type="ECO:0000313" key="10">
    <source>
        <dbReference type="Proteomes" id="UP000587070"/>
    </source>
</evidence>